<evidence type="ECO:0000313" key="2">
    <source>
        <dbReference type="EMBL" id="KAK0153768.1"/>
    </source>
</evidence>
<dbReference type="InterPro" id="IPR043502">
    <property type="entry name" value="DNA/RNA_pol_sf"/>
</dbReference>
<organism evidence="2 3">
    <name type="scientific">Merluccius polli</name>
    <name type="common">Benguela hake</name>
    <name type="synonym">Merluccius cadenati</name>
    <dbReference type="NCBI Taxonomy" id="89951"/>
    <lineage>
        <taxon>Eukaryota</taxon>
        <taxon>Metazoa</taxon>
        <taxon>Chordata</taxon>
        <taxon>Craniata</taxon>
        <taxon>Vertebrata</taxon>
        <taxon>Euteleostomi</taxon>
        <taxon>Actinopterygii</taxon>
        <taxon>Neopterygii</taxon>
        <taxon>Teleostei</taxon>
        <taxon>Neoteleostei</taxon>
        <taxon>Acanthomorphata</taxon>
        <taxon>Zeiogadaria</taxon>
        <taxon>Gadariae</taxon>
        <taxon>Gadiformes</taxon>
        <taxon>Gadoidei</taxon>
        <taxon>Merlucciidae</taxon>
        <taxon>Merluccius</taxon>
    </lineage>
</organism>
<comment type="caution">
    <text evidence="2">The sequence shown here is derived from an EMBL/GenBank/DDBJ whole genome shotgun (WGS) entry which is preliminary data.</text>
</comment>
<dbReference type="SUPFAM" id="SSF56672">
    <property type="entry name" value="DNA/RNA polymerases"/>
    <property type="match status" value="1"/>
</dbReference>
<dbReference type="CDD" id="cd01650">
    <property type="entry name" value="RT_nLTR_like"/>
    <property type="match status" value="1"/>
</dbReference>
<evidence type="ECO:0000313" key="3">
    <source>
        <dbReference type="Proteomes" id="UP001174136"/>
    </source>
</evidence>
<gene>
    <name evidence="2" type="ORF">N1851_004161</name>
</gene>
<feature type="domain" description="Reverse transcriptase" evidence="1">
    <location>
        <begin position="125"/>
        <end position="345"/>
    </location>
</feature>
<keyword evidence="2" id="KW-0548">Nucleotidyltransferase</keyword>
<dbReference type="AlphaFoldDB" id="A0AA47PAY7"/>
<keyword evidence="2" id="KW-0695">RNA-directed DNA polymerase</keyword>
<evidence type="ECO:0000259" key="1">
    <source>
        <dbReference type="PROSITE" id="PS50878"/>
    </source>
</evidence>
<proteinExistence type="predicted"/>
<dbReference type="Proteomes" id="UP001174136">
    <property type="component" value="Unassembled WGS sequence"/>
</dbReference>
<dbReference type="GO" id="GO:0003964">
    <property type="term" value="F:RNA-directed DNA polymerase activity"/>
    <property type="evidence" value="ECO:0007669"/>
    <property type="project" value="UniProtKB-KW"/>
</dbReference>
<keyword evidence="3" id="KW-1185">Reference proteome</keyword>
<keyword evidence="2" id="KW-0808">Transferase</keyword>
<accession>A0AA47PAY7</accession>
<sequence>MGSTTGPGPGEHSEVLPIIQSWDRMTNSQTHRDYKGRDAECPRDPSFPDALNTFYARFESSISSHSMRLTLPPGELPLSVYAVDVRGTLRRINPCKPDGRTTSQGRVLRDCAQEVTEVLTDIFNISLSQAVVPVCLKTSTIVPVRKNSSVGSMNDYCPVALTLIIMKCFERLVLAHIRDTININVDPHQYAYRRNRSVSDAVSAVVYSALTHLESMDSYVRLVFLDFSSAFNNIMPQTLLHDVSSSTITLNTGSPQGCVLSPLLYTLLPYDCSARYPSNHIVKFADDTAVVGLISNNDESVYRQEMDKLMDWCIANNLCINVGKTKEMVVDFRRSQRASFSPAVLTSFYQCVVESILTSSITVWNGNCSAADERRCN</sequence>
<name>A0AA47PAY7_MERPO</name>
<dbReference type="EMBL" id="JAOPHQ010000631">
    <property type="protein sequence ID" value="KAK0153768.1"/>
    <property type="molecule type" value="Genomic_DNA"/>
</dbReference>
<protein>
    <submittedName>
        <fullName evidence="2">RNA-directed DNA polymerase from transposon X-element</fullName>
    </submittedName>
</protein>
<dbReference type="Pfam" id="PF00078">
    <property type="entry name" value="RVT_1"/>
    <property type="match status" value="1"/>
</dbReference>
<dbReference type="InterPro" id="IPR000477">
    <property type="entry name" value="RT_dom"/>
</dbReference>
<dbReference type="PROSITE" id="PS50878">
    <property type="entry name" value="RT_POL"/>
    <property type="match status" value="1"/>
</dbReference>
<dbReference type="PANTHER" id="PTHR47510:SF3">
    <property type="entry name" value="ENDO_EXONUCLEASE_PHOSPHATASE DOMAIN-CONTAINING PROTEIN"/>
    <property type="match status" value="1"/>
</dbReference>
<reference evidence="2" key="1">
    <citation type="journal article" date="2023" name="Front. Mar. Sci.">
        <title>A new Merluccius polli reference genome to investigate the effects of global change in West African waters.</title>
        <authorList>
            <person name="Mateo J.L."/>
            <person name="Blanco-Fernandez C."/>
            <person name="Garcia-Vazquez E."/>
            <person name="Machado-Schiaffino G."/>
        </authorList>
    </citation>
    <scope>NUCLEOTIDE SEQUENCE</scope>
    <source>
        <strain evidence="2">C29</strain>
        <tissue evidence="2">Fin</tissue>
    </source>
</reference>
<dbReference type="PANTHER" id="PTHR47510">
    <property type="entry name" value="REVERSE TRANSCRIPTASE DOMAIN-CONTAINING PROTEIN"/>
    <property type="match status" value="1"/>
</dbReference>